<comment type="caution">
    <text evidence="1">The sequence shown here is derived from an EMBL/GenBank/DDBJ whole genome shotgun (WGS) entry which is preliminary data.</text>
</comment>
<dbReference type="STRING" id="1817893.AUJ66_08740"/>
<evidence type="ECO:0000313" key="1">
    <source>
        <dbReference type="EMBL" id="OIN95652.1"/>
    </source>
</evidence>
<proteinExistence type="predicted"/>
<evidence type="ECO:0008006" key="3">
    <source>
        <dbReference type="Google" id="ProtNLM"/>
    </source>
</evidence>
<dbReference type="Gene3D" id="3.40.50.300">
    <property type="entry name" value="P-loop containing nucleotide triphosphate hydrolases"/>
    <property type="match status" value="1"/>
</dbReference>
<sequence length="712" mass="81294">MLNFNFFTAPPDLIKKEIIEPFHLDMDPVIIGLWQSIALYPENMDRRRQLYARIAPVLQLAANEENHFRPMPIPGEVDGPIRLAISALGHESGGFFGLYPEELMRGCVIMGYRGTGKTNILYLIIDRANRCGIPCIVFEIKEDCKHLIRRLPSTIVLDCRGDNALKFNPIVPPPGVSLVNRIVTVAEITAQSHSYFDGTANYFIDHANKCCKEFGSFDENTEIKNYPDLRYIYNSIKSKRELSLSRDARYRESALNRLESILFTGGDMFNCNTGHQLEKIIERHNVVFRLTSLGEKGRIYLISLILSYLFQFRIANPDKRHLPVLVIIDEGNEVFNKWLEERIGSLMISSLARQAREFNLGIVVTCQEIGALCDSAKNVYTQILMRLPEGRNLRYASESMGLTREQLEFNYQLQTGQAIIRLGGRYDKPFPVKFPLYRIEKNVTDGEIIQHMRKFAPELIYRPVFTLPASVEVVKEGVDIKTKKVDRKTIERDEIAMPDEKAFLMDIYNRPFISITQRYKEKTLSAGRGNSIVNLLVRKGFCRKIEISLGGRGGLAKYLEISDSGYKAIEMPKKVSLGRGAGFEHCFWQWDIFELLNSINKEYKKGWRIEIERNIKEKFVDIAIERQDGNIVAIEVAVSAVNEKTNLEKDIKAGCSLVVIACKSKDVFDKVKEIIENTDIIMKEKVKLELVQDILRNNLLEKLIESGGGNNV</sequence>
<dbReference type="AlphaFoldDB" id="A0A1J4SAG2"/>
<dbReference type="InterPro" id="IPR008571">
    <property type="entry name" value="HerA-like"/>
</dbReference>
<dbReference type="PANTHER" id="PTHR42957:SF1">
    <property type="entry name" value="HELICASE MJ1565-RELATED"/>
    <property type="match status" value="1"/>
</dbReference>
<dbReference type="Proteomes" id="UP000182278">
    <property type="component" value="Unassembled WGS sequence"/>
</dbReference>
<evidence type="ECO:0000313" key="2">
    <source>
        <dbReference type="Proteomes" id="UP000182278"/>
    </source>
</evidence>
<reference evidence="1 2" key="1">
    <citation type="journal article" date="2016" name="Environ. Microbiol.">
        <title>Genomic resolution of a cold subsurface aquifer community provides metabolic insights for novel microbes adapted to high CO concentrations.</title>
        <authorList>
            <person name="Probst A.J."/>
            <person name="Castelle C.J."/>
            <person name="Singh A."/>
            <person name="Brown C.T."/>
            <person name="Anantharaman K."/>
            <person name="Sharon I."/>
            <person name="Hug L.A."/>
            <person name="Burstein D."/>
            <person name="Emerson J.B."/>
            <person name="Thomas B.C."/>
            <person name="Banfield J.F."/>
        </authorList>
    </citation>
    <scope>NUCLEOTIDE SEQUENCE [LARGE SCALE GENOMIC DNA]</scope>
    <source>
        <strain evidence="1">CG1_02_38_46</strain>
    </source>
</reference>
<dbReference type="PANTHER" id="PTHR42957">
    <property type="entry name" value="HELICASE MJ1565-RELATED"/>
    <property type="match status" value="1"/>
</dbReference>
<organism evidence="1 2">
    <name type="scientific">Candidatus Desantisbacteria bacterium CG1_02_38_46</name>
    <dbReference type="NCBI Taxonomy" id="1817893"/>
    <lineage>
        <taxon>Bacteria</taxon>
        <taxon>Candidatus Desantisiibacteriota</taxon>
    </lineage>
</organism>
<dbReference type="InterPro" id="IPR027417">
    <property type="entry name" value="P-loop_NTPase"/>
</dbReference>
<dbReference type="EMBL" id="MNUO01000132">
    <property type="protein sequence ID" value="OIN95652.1"/>
    <property type="molecule type" value="Genomic_DNA"/>
</dbReference>
<dbReference type="SUPFAM" id="SSF52540">
    <property type="entry name" value="P-loop containing nucleoside triphosphate hydrolases"/>
    <property type="match status" value="1"/>
</dbReference>
<accession>A0A1J4SAG2</accession>
<protein>
    <recommendedName>
        <fullName evidence="3">Helicase HerA central domain-containing protein</fullName>
    </recommendedName>
</protein>
<name>A0A1J4SAG2_9BACT</name>
<gene>
    <name evidence="1" type="ORF">AUJ66_08740</name>
</gene>